<keyword evidence="5 7" id="KW-0472">Membrane</keyword>
<feature type="compositionally biased region" description="Basic and acidic residues" evidence="6">
    <location>
        <begin position="598"/>
        <end position="607"/>
    </location>
</feature>
<dbReference type="Gene3D" id="1.20.1070.10">
    <property type="entry name" value="Rhodopsin 7-helix transmembrane proteins"/>
    <property type="match status" value="1"/>
</dbReference>
<evidence type="ECO:0000256" key="5">
    <source>
        <dbReference type="ARBA" id="ARBA00023136"/>
    </source>
</evidence>
<organism evidence="9 10">
    <name type="scientific">Macrostomum lignano</name>
    <dbReference type="NCBI Taxonomy" id="282301"/>
    <lineage>
        <taxon>Eukaryota</taxon>
        <taxon>Metazoa</taxon>
        <taxon>Spiralia</taxon>
        <taxon>Lophotrochozoa</taxon>
        <taxon>Platyhelminthes</taxon>
        <taxon>Rhabditophora</taxon>
        <taxon>Macrostomorpha</taxon>
        <taxon>Macrostomida</taxon>
        <taxon>Macrostomidae</taxon>
        <taxon>Macrostomum</taxon>
    </lineage>
</organism>
<proteinExistence type="predicted"/>
<dbReference type="Proteomes" id="UP000095280">
    <property type="component" value="Unplaced"/>
</dbReference>
<name>A0A1I8JLB9_9PLAT</name>
<feature type="transmembrane region" description="Helical" evidence="7">
    <location>
        <begin position="162"/>
        <end position="185"/>
    </location>
</feature>
<feature type="compositionally biased region" description="Basic and acidic residues" evidence="6">
    <location>
        <begin position="961"/>
        <end position="972"/>
    </location>
</feature>
<keyword evidence="9" id="KW-1185">Reference proteome</keyword>
<feature type="transmembrane region" description="Helical" evidence="7">
    <location>
        <begin position="6"/>
        <end position="33"/>
    </location>
</feature>
<evidence type="ECO:0000256" key="1">
    <source>
        <dbReference type="ARBA" id="ARBA00004651"/>
    </source>
</evidence>
<comment type="subcellular location">
    <subcellularLocation>
        <location evidence="1">Cell membrane</location>
        <topology evidence="1">Multi-pass membrane protein</topology>
    </subcellularLocation>
</comment>
<dbReference type="InterPro" id="IPR017452">
    <property type="entry name" value="GPCR_Rhodpsn_7TM"/>
</dbReference>
<feature type="transmembrane region" description="Helical" evidence="7">
    <location>
        <begin position="267"/>
        <end position="295"/>
    </location>
</feature>
<evidence type="ECO:0000256" key="7">
    <source>
        <dbReference type="SAM" id="Phobius"/>
    </source>
</evidence>
<feature type="region of interest" description="Disordered" evidence="6">
    <location>
        <begin position="939"/>
        <end position="982"/>
    </location>
</feature>
<feature type="region of interest" description="Disordered" evidence="6">
    <location>
        <begin position="493"/>
        <end position="621"/>
    </location>
</feature>
<evidence type="ECO:0000256" key="6">
    <source>
        <dbReference type="SAM" id="MobiDB-lite"/>
    </source>
</evidence>
<feature type="transmembrane region" description="Helical" evidence="7">
    <location>
        <begin position="53"/>
        <end position="74"/>
    </location>
</feature>
<dbReference type="AlphaFoldDB" id="A0A1I8JLB9"/>
<feature type="compositionally biased region" description="Basic residues" evidence="6">
    <location>
        <begin position="498"/>
        <end position="537"/>
    </location>
</feature>
<dbReference type="CDD" id="cd00637">
    <property type="entry name" value="7tm_classA_rhodopsin-like"/>
    <property type="match status" value="1"/>
</dbReference>
<accession>A0A1I8JLB9</accession>
<feature type="transmembrane region" description="Helical" evidence="7">
    <location>
        <begin position="999"/>
        <end position="1019"/>
    </location>
</feature>
<dbReference type="PANTHER" id="PTHR22750">
    <property type="entry name" value="G-PROTEIN COUPLED RECEPTOR"/>
    <property type="match status" value="1"/>
</dbReference>
<keyword evidence="2" id="KW-1003">Cell membrane</keyword>
<evidence type="ECO:0000313" key="10">
    <source>
        <dbReference type="WBParaSite" id="maker-uti_cns_0048594-snap-gene-0.2-mRNA-1"/>
    </source>
</evidence>
<evidence type="ECO:0000256" key="4">
    <source>
        <dbReference type="ARBA" id="ARBA00022989"/>
    </source>
</evidence>
<feature type="region of interest" description="Disordered" evidence="6">
    <location>
        <begin position="877"/>
        <end position="897"/>
    </location>
</feature>
<evidence type="ECO:0000256" key="2">
    <source>
        <dbReference type="ARBA" id="ARBA00022475"/>
    </source>
</evidence>
<dbReference type="SUPFAM" id="SSF81321">
    <property type="entry name" value="Family A G protein-coupled receptor-like"/>
    <property type="match status" value="1"/>
</dbReference>
<keyword evidence="3 7" id="KW-0812">Transmembrane</keyword>
<feature type="compositionally biased region" description="Basic and acidic residues" evidence="6">
    <location>
        <begin position="538"/>
        <end position="557"/>
    </location>
</feature>
<dbReference type="PRINTS" id="PR00237">
    <property type="entry name" value="GPCRRHODOPSN"/>
</dbReference>
<dbReference type="GO" id="GO:0004930">
    <property type="term" value="F:G protein-coupled receptor activity"/>
    <property type="evidence" value="ECO:0007669"/>
    <property type="project" value="InterPro"/>
</dbReference>
<dbReference type="PROSITE" id="PS50262">
    <property type="entry name" value="G_PROTEIN_RECEP_F1_2"/>
    <property type="match status" value="1"/>
</dbReference>
<protein>
    <submittedName>
        <fullName evidence="10">G_PROTEIN_RECEP_F1_2 domain-containing protein</fullName>
    </submittedName>
</protein>
<dbReference type="InterPro" id="IPR000276">
    <property type="entry name" value="GPCR_Rhodpsn"/>
</dbReference>
<dbReference type="Pfam" id="PF00001">
    <property type="entry name" value="7tm_1"/>
    <property type="match status" value="1"/>
</dbReference>
<reference evidence="10" key="1">
    <citation type="submission" date="2016-11" db="UniProtKB">
        <authorList>
            <consortium name="WormBaseParasite"/>
        </authorList>
    </citation>
    <scope>IDENTIFICATION</scope>
</reference>
<evidence type="ECO:0000313" key="9">
    <source>
        <dbReference type="Proteomes" id="UP000095280"/>
    </source>
</evidence>
<feature type="domain" description="G-protein coupled receptors family 1 profile" evidence="8">
    <location>
        <begin position="164"/>
        <end position="378"/>
    </location>
</feature>
<dbReference type="GO" id="GO:0005886">
    <property type="term" value="C:plasma membrane"/>
    <property type="evidence" value="ECO:0007669"/>
    <property type="project" value="UniProtKB-SubCell"/>
</dbReference>
<feature type="transmembrane region" description="Helical" evidence="7">
    <location>
        <begin position="316"/>
        <end position="338"/>
    </location>
</feature>
<keyword evidence="4 7" id="KW-1133">Transmembrane helix</keyword>
<dbReference type="WBParaSite" id="maker-uti_cns_0048594-snap-gene-0.2-mRNA-1">
    <property type="protein sequence ID" value="maker-uti_cns_0048594-snap-gene-0.2-mRNA-1"/>
    <property type="gene ID" value="maker-uti_cns_0048594-snap-gene-0.2"/>
</dbReference>
<evidence type="ECO:0000259" key="8">
    <source>
        <dbReference type="PROSITE" id="PS50262"/>
    </source>
</evidence>
<feature type="compositionally biased region" description="Low complexity" evidence="6">
    <location>
        <begin position="939"/>
        <end position="958"/>
    </location>
</feature>
<feature type="transmembrane region" description="Helical" evidence="7">
    <location>
        <begin position="197"/>
        <end position="218"/>
    </location>
</feature>
<evidence type="ECO:0000256" key="3">
    <source>
        <dbReference type="ARBA" id="ARBA00022692"/>
    </source>
</evidence>
<sequence length="1080" mass="120973">MRDVLQTMPALCSVGIAICSASVVLNIWIFFVLRNLRTASSSGDSGRGYNLTLIRHLLLTDVITAVLVVTDLVLKAQGVETSAPRLPSPPKSFFPDLNSTTTGRPWLPSLPSSYALLHSPLRPLLPPTPSSLTNKPYKGFRPMAGYNCFRCFTSQSLYSSHALTLMALTLIAIDLYIFVIRALSYQSAFFVRCLTRLLLVSWAICIGLTVLPIAYHAAVTASLPPLNLTTEQQESPIIYYYCRFKPDLMDRFCCVCHLSADFYNLQVILAVFLVSCCIVTFCYSRIVLTICRLAASAPGQAPTSIATAARQNVRGVATSVGLLLLFYALFLPYFALVLKTNMMVFVNRSEAQIMTNEHLSEYFEVVMVTYTLFNPLVYACRLRAIRRRSSRTLAVAMLGRRRTRDSAAQHLVPCSSNHHLLSARHPRSPESLTRSCLSGQEAQRKQLQLCLPPPPRSPQAREEGCVEQFELQPISQNKQAVVAACIKWPKKVAANMASKRKPVKRSKKPKKQSPKQKRTKVKTNKTKQKPKTKKPTSKSKDAKRSKSEEKRRREQKSTKMAKQHKQKLLNAKRERQRQRNTQMMRIRRGAQQGRSRQAAKDREKRQDGAASDTTGTEQEMDEDVTILTKQYQKEDSLFNRVQMRLEDLLAGLLYFLTVTIRSERTYDWLTFLANNLGLYQEYEINDYGQRLSPRTGRPVLLSLGPIRVVQIVESANQVRSYWDPYIRDFLRNSNLTTDCWRANRMALQVALCMDDNGTMYDMPLNKDDDAVIELLENSREEASEATNGNENGQELATKKMIKEEKICSIFADVVQLSKEKVYAFFPTGIGVHTRQRQEKVRLNTVFSYVTSRDKLLQFLRHHWENYSEVDEDFCSSVQGSSIDEGPLDGGQASSREASVLNDEDSGILVTPSMATSASAAGRPAASAAAAVGSSSAVSAVDSTTSASGPTESSASGDEAAADERGFYADRRPQPSPGRSSRSRWQSLLADWDRLPNRHALSVIAFFVLLCAIVIVYLSYRLNSLQQQLLLVVSMRSGHGPSEVDHLNYRLGSIVETLGGLQEKLGSLRHLLHNLRPADNR</sequence>